<name>A0AA37T8Q4_9GAMM</name>
<dbReference type="Proteomes" id="UP001156870">
    <property type="component" value="Unassembled WGS sequence"/>
</dbReference>
<dbReference type="EMBL" id="BSPD01000030">
    <property type="protein sequence ID" value="GLS25510.1"/>
    <property type="molecule type" value="Genomic_DNA"/>
</dbReference>
<reference evidence="2 3" key="1">
    <citation type="journal article" date="2014" name="Int. J. Syst. Evol. Microbiol.">
        <title>Complete genome sequence of Corynebacterium casei LMG S-19264T (=DSM 44701T), isolated from a smear-ripened cheese.</title>
        <authorList>
            <consortium name="US DOE Joint Genome Institute (JGI-PGF)"/>
            <person name="Walter F."/>
            <person name="Albersmeier A."/>
            <person name="Kalinowski J."/>
            <person name="Ruckert C."/>
        </authorList>
    </citation>
    <scope>NUCLEOTIDE SEQUENCE [LARGE SCALE GENOMIC DNA]</scope>
    <source>
        <strain evidence="2 3">NBRC 110095</strain>
    </source>
</reference>
<organism evidence="2 3">
    <name type="scientific">Marinibactrum halimedae</name>
    <dbReference type="NCBI Taxonomy" id="1444977"/>
    <lineage>
        <taxon>Bacteria</taxon>
        <taxon>Pseudomonadati</taxon>
        <taxon>Pseudomonadota</taxon>
        <taxon>Gammaproteobacteria</taxon>
        <taxon>Cellvibrionales</taxon>
        <taxon>Cellvibrionaceae</taxon>
        <taxon>Marinibactrum</taxon>
    </lineage>
</organism>
<sequence length="46" mass="4847">MTEIALWLLLQIGIEPTSATTTTSEITCPEYNPNGGTGGVDQPDPN</sequence>
<dbReference type="AlphaFoldDB" id="A0AA37T8Q4"/>
<evidence type="ECO:0000256" key="1">
    <source>
        <dbReference type="SAM" id="MobiDB-lite"/>
    </source>
</evidence>
<accession>A0AA37T8Q4</accession>
<protein>
    <submittedName>
        <fullName evidence="2">Uncharacterized protein</fullName>
    </submittedName>
</protein>
<evidence type="ECO:0000313" key="3">
    <source>
        <dbReference type="Proteomes" id="UP001156870"/>
    </source>
</evidence>
<gene>
    <name evidence="2" type="ORF">GCM10007877_12240</name>
</gene>
<keyword evidence="3" id="KW-1185">Reference proteome</keyword>
<proteinExistence type="predicted"/>
<comment type="caution">
    <text evidence="2">The sequence shown here is derived from an EMBL/GenBank/DDBJ whole genome shotgun (WGS) entry which is preliminary data.</text>
</comment>
<evidence type="ECO:0000313" key="2">
    <source>
        <dbReference type="EMBL" id="GLS25510.1"/>
    </source>
</evidence>
<feature type="region of interest" description="Disordered" evidence="1">
    <location>
        <begin position="20"/>
        <end position="46"/>
    </location>
</feature>
<dbReference type="RefSeq" id="WP_232591992.1">
    <property type="nucleotide sequence ID" value="NZ_BSPD01000030.1"/>
</dbReference>